<evidence type="ECO:0000313" key="3">
    <source>
        <dbReference type="Proteomes" id="UP000625568"/>
    </source>
</evidence>
<dbReference type="EMBL" id="CP069482">
    <property type="protein sequence ID" value="QRO75905.1"/>
    <property type="molecule type" value="Genomic_DNA"/>
</dbReference>
<proteinExistence type="predicted"/>
<name>A0A892HYG7_9BURK</name>
<accession>A0A892HYG7</accession>
<dbReference type="RefSeq" id="WP_081293619.1">
    <property type="nucleotide sequence ID" value="NZ_CABVPR010000036.1"/>
</dbReference>
<sequence length="94" mass="10978">MNTTHVELDQFISIYFGQDFDLFGNTIPEIVADYVNSSTETERKKLLFDIDDFISLHPTDLEDAFENQFGKWFGVDLWGHTAKSFLEEIKRLLL</sequence>
<reference evidence="2 3" key="1">
    <citation type="submission" date="2021-02" db="EMBL/GenBank/DDBJ databases">
        <title>FDA dAtabase for Regulatory Grade micrObial Sequences (FDA-ARGOS): Supporting development and validation of Infectious Disease Dx tests.</title>
        <authorList>
            <person name="Minogue T."/>
            <person name="Wolcott M."/>
            <person name="Wasieloski L."/>
            <person name="Aguilar W."/>
            <person name="Moore D."/>
            <person name="Jaissle J."/>
            <person name="Tallon L."/>
            <person name="Sadzewicz L."/>
            <person name="Zhao X."/>
            <person name="Boylan J."/>
            <person name="Ott S."/>
            <person name="Bowen H."/>
            <person name="Vavikolanu K."/>
            <person name="Mehta A."/>
            <person name="Aluvathingal J."/>
            <person name="Nadendla S."/>
            <person name="Yan Y."/>
            <person name="Sichtig H."/>
        </authorList>
    </citation>
    <scope>NUCLEOTIDE SEQUENCE [LARGE SCALE GENOMIC DNA]</scope>
    <source>
        <strain evidence="2 3">FDAARGOS_1272</strain>
    </source>
</reference>
<evidence type="ECO:0000259" key="1">
    <source>
        <dbReference type="Pfam" id="PF18593"/>
    </source>
</evidence>
<gene>
    <name evidence="2" type="ORF">I6K02_08055</name>
</gene>
<feature type="domain" description="CdiI immunity protein" evidence="1">
    <location>
        <begin position="7"/>
        <end position="92"/>
    </location>
</feature>
<protein>
    <recommendedName>
        <fullName evidence="1">CdiI immunity protein domain-containing protein</fullName>
    </recommendedName>
</protein>
<dbReference type="Pfam" id="PF18593">
    <property type="entry name" value="CdiI_2"/>
    <property type="match status" value="1"/>
</dbReference>
<organism evidence="2 3">
    <name type="scientific">Burkholderia dolosa</name>
    <dbReference type="NCBI Taxonomy" id="152500"/>
    <lineage>
        <taxon>Bacteria</taxon>
        <taxon>Pseudomonadati</taxon>
        <taxon>Pseudomonadota</taxon>
        <taxon>Betaproteobacteria</taxon>
        <taxon>Burkholderiales</taxon>
        <taxon>Burkholderiaceae</taxon>
        <taxon>Burkholderia</taxon>
        <taxon>Burkholderia cepacia complex</taxon>
    </lineage>
</organism>
<dbReference type="Proteomes" id="UP000625568">
    <property type="component" value="Chromosome 1"/>
</dbReference>
<dbReference type="InterPro" id="IPR041129">
    <property type="entry name" value="CdiI_2"/>
</dbReference>
<keyword evidence="3" id="KW-1185">Reference proteome</keyword>
<evidence type="ECO:0000313" key="2">
    <source>
        <dbReference type="EMBL" id="QRO75905.1"/>
    </source>
</evidence>
<dbReference type="AlphaFoldDB" id="A0A892HYG7"/>
<dbReference type="GeneID" id="93126575"/>